<dbReference type="Pfam" id="PF05163">
    <property type="entry name" value="DinB"/>
    <property type="match status" value="1"/>
</dbReference>
<feature type="binding site" evidence="3">
    <location>
        <position position="131"/>
    </location>
    <ligand>
        <name>a divalent metal cation</name>
        <dbReference type="ChEBI" id="CHEBI:60240"/>
    </ligand>
</feature>
<dbReference type="STRING" id="151894.SAMN04488524_1525"/>
<dbReference type="EMBL" id="FWXT01000001">
    <property type="protein sequence ID" value="SMC61473.1"/>
    <property type="molecule type" value="Genomic_DNA"/>
</dbReference>
<dbReference type="AlphaFoldDB" id="A0A1W2ALD2"/>
<keyword evidence="2 3" id="KW-0479">Metal-binding</keyword>
<comment type="similarity">
    <text evidence="1">Belongs to the DinB family.</text>
</comment>
<dbReference type="OrthoDB" id="119432at2"/>
<dbReference type="Proteomes" id="UP000192756">
    <property type="component" value="Unassembled WGS sequence"/>
</dbReference>
<evidence type="ECO:0000256" key="3">
    <source>
        <dbReference type="PIRSR" id="PIRSR607837-1"/>
    </source>
</evidence>
<sequence>MYRSIDDFLKDWKNEEAFTIRIFELITAATKSEKIHKDVRSLERLAWHLTQTLTEMGTKAGLFATDTLEHVAIPSTMEEVIATYKNNSELLARAVQLKWTSSSLTDLIPMYGDQWAKGKLLQIFILHQAHHRGQMTVIMRVLGLPVPGLYGPSKEEWLEMGLPAMD</sequence>
<evidence type="ECO:0000256" key="1">
    <source>
        <dbReference type="ARBA" id="ARBA00008635"/>
    </source>
</evidence>
<dbReference type="Gene3D" id="1.20.120.450">
    <property type="entry name" value="dinb family like domain"/>
    <property type="match status" value="1"/>
</dbReference>
<organism evidence="4 5">
    <name type="scientific">Pedobacter africanus</name>
    <dbReference type="NCBI Taxonomy" id="151894"/>
    <lineage>
        <taxon>Bacteria</taxon>
        <taxon>Pseudomonadati</taxon>
        <taxon>Bacteroidota</taxon>
        <taxon>Sphingobacteriia</taxon>
        <taxon>Sphingobacteriales</taxon>
        <taxon>Sphingobacteriaceae</taxon>
        <taxon>Pedobacter</taxon>
    </lineage>
</organism>
<accession>A0A1W2ALD2</accession>
<evidence type="ECO:0000313" key="5">
    <source>
        <dbReference type="Proteomes" id="UP000192756"/>
    </source>
</evidence>
<keyword evidence="5" id="KW-1185">Reference proteome</keyword>
<feature type="binding site" evidence="3">
    <location>
        <position position="127"/>
    </location>
    <ligand>
        <name>a divalent metal cation</name>
        <dbReference type="ChEBI" id="CHEBI:60240"/>
    </ligand>
</feature>
<evidence type="ECO:0000313" key="4">
    <source>
        <dbReference type="EMBL" id="SMC61473.1"/>
    </source>
</evidence>
<evidence type="ECO:0000256" key="2">
    <source>
        <dbReference type="ARBA" id="ARBA00022723"/>
    </source>
</evidence>
<reference evidence="5" key="1">
    <citation type="submission" date="2017-04" db="EMBL/GenBank/DDBJ databases">
        <authorList>
            <person name="Varghese N."/>
            <person name="Submissions S."/>
        </authorList>
    </citation>
    <scope>NUCLEOTIDE SEQUENCE [LARGE SCALE GENOMIC DNA]</scope>
    <source>
        <strain evidence="5">DSM 12126</strain>
    </source>
</reference>
<protein>
    <submittedName>
        <fullName evidence="4">Uncharacterized damage-inducible protein DinB (Forms a four-helix bundle)</fullName>
    </submittedName>
</protein>
<dbReference type="InterPro" id="IPR034660">
    <property type="entry name" value="DinB/YfiT-like"/>
</dbReference>
<dbReference type="SUPFAM" id="SSF109854">
    <property type="entry name" value="DinB/YfiT-like putative metalloenzymes"/>
    <property type="match status" value="1"/>
</dbReference>
<gene>
    <name evidence="4" type="ORF">SAMN04488524_1525</name>
</gene>
<dbReference type="InterPro" id="IPR007837">
    <property type="entry name" value="DinB"/>
</dbReference>
<dbReference type="GO" id="GO:0046872">
    <property type="term" value="F:metal ion binding"/>
    <property type="evidence" value="ECO:0007669"/>
    <property type="project" value="UniProtKB-KW"/>
</dbReference>
<feature type="binding site" evidence="3">
    <location>
        <position position="48"/>
    </location>
    <ligand>
        <name>a divalent metal cation</name>
        <dbReference type="ChEBI" id="CHEBI:60240"/>
    </ligand>
</feature>
<proteinExistence type="inferred from homology"/>
<name>A0A1W2ALD2_9SPHI</name>
<dbReference type="RefSeq" id="WP_084237741.1">
    <property type="nucleotide sequence ID" value="NZ_FWXT01000001.1"/>
</dbReference>